<sequence>MNESTSHPAKPEHLNHCEDVNTAEPVPQNKSDAVPEGLKAKIVEDTAIDNTYNVSVSETEVSINALLNTVASYPAHQAQLQRLQQLLAQKTSIEASMAKQLANLQATYEAHSYDVEMVLQRYMKEMK</sequence>
<dbReference type="InParanoid" id="B2VZY2"/>
<evidence type="ECO:0000256" key="1">
    <source>
        <dbReference type="SAM" id="MobiDB-lite"/>
    </source>
</evidence>
<evidence type="ECO:0000313" key="2">
    <source>
        <dbReference type="EMBL" id="EDU45495.1"/>
    </source>
</evidence>
<feature type="compositionally biased region" description="Basic and acidic residues" evidence="1">
    <location>
        <begin position="9"/>
        <end position="19"/>
    </location>
</feature>
<dbReference type="AlphaFoldDB" id="B2VZY2"/>
<proteinExistence type="predicted"/>
<evidence type="ECO:0000313" key="3">
    <source>
        <dbReference type="Proteomes" id="UP000001471"/>
    </source>
</evidence>
<dbReference type="Proteomes" id="UP000001471">
    <property type="component" value="Unassembled WGS sequence"/>
</dbReference>
<dbReference type="HOGENOM" id="CLU_161521_0_0_1"/>
<dbReference type="OrthoDB" id="3747906at2759"/>
<name>B2VZY2_PYRTR</name>
<protein>
    <submittedName>
        <fullName evidence="2">Uncharacterized protein</fullName>
    </submittedName>
</protein>
<dbReference type="EMBL" id="DS231616">
    <property type="protein sequence ID" value="EDU45495.1"/>
    <property type="molecule type" value="Genomic_DNA"/>
</dbReference>
<reference evidence="3" key="1">
    <citation type="journal article" date="2013" name="G3 (Bethesda)">
        <title>Comparative genomics of a plant-pathogenic fungus, Pyrenophora tritici-repentis, reveals transduplication and the impact of repeat elements on pathogenicity and population divergence.</title>
        <authorList>
            <person name="Manning V.A."/>
            <person name="Pandelova I."/>
            <person name="Dhillon B."/>
            <person name="Wilhelm L.J."/>
            <person name="Goodwin S.B."/>
            <person name="Berlin A.M."/>
            <person name="Figueroa M."/>
            <person name="Freitag M."/>
            <person name="Hane J.K."/>
            <person name="Henrissat B."/>
            <person name="Holman W.H."/>
            <person name="Kodira C.D."/>
            <person name="Martin J."/>
            <person name="Oliver R.P."/>
            <person name="Robbertse B."/>
            <person name="Schackwitz W."/>
            <person name="Schwartz D.C."/>
            <person name="Spatafora J.W."/>
            <person name="Turgeon B.G."/>
            <person name="Yandava C."/>
            <person name="Young S."/>
            <person name="Zhou S."/>
            <person name="Zeng Q."/>
            <person name="Grigoriev I.V."/>
            <person name="Ma L.-J."/>
            <person name="Ciuffetti L.M."/>
        </authorList>
    </citation>
    <scope>NUCLEOTIDE SEQUENCE [LARGE SCALE GENOMIC DNA]</scope>
    <source>
        <strain evidence="3">Pt-1C-BFP</strain>
    </source>
</reference>
<dbReference type="eggNOG" id="ENOG502SWN2">
    <property type="taxonomic scope" value="Eukaryota"/>
</dbReference>
<organism evidence="2 3">
    <name type="scientific">Pyrenophora tritici-repentis (strain Pt-1C-BFP)</name>
    <name type="common">Wheat tan spot fungus</name>
    <name type="synonym">Drechslera tritici-repentis</name>
    <dbReference type="NCBI Taxonomy" id="426418"/>
    <lineage>
        <taxon>Eukaryota</taxon>
        <taxon>Fungi</taxon>
        <taxon>Dikarya</taxon>
        <taxon>Ascomycota</taxon>
        <taxon>Pezizomycotina</taxon>
        <taxon>Dothideomycetes</taxon>
        <taxon>Pleosporomycetidae</taxon>
        <taxon>Pleosporales</taxon>
        <taxon>Pleosporineae</taxon>
        <taxon>Pleosporaceae</taxon>
        <taxon>Pyrenophora</taxon>
    </lineage>
</organism>
<gene>
    <name evidence="2" type="ORF">PTRG_02972</name>
</gene>
<feature type="region of interest" description="Disordered" evidence="1">
    <location>
        <begin position="1"/>
        <end position="32"/>
    </location>
</feature>
<accession>B2VZY2</accession>